<keyword evidence="3 6" id="KW-0285">Flavoprotein</keyword>
<dbReference type="InterPro" id="IPR046373">
    <property type="entry name" value="Acyl-CoA_Oxase/DH_mid-dom_sf"/>
</dbReference>
<evidence type="ECO:0000313" key="10">
    <source>
        <dbReference type="EMBL" id="RBP16465.1"/>
    </source>
</evidence>
<dbReference type="RefSeq" id="WP_113888262.1">
    <property type="nucleotide sequence ID" value="NZ_QNRK01000005.1"/>
</dbReference>
<feature type="domain" description="Acyl-CoA oxidase/dehydrogenase middle" evidence="8">
    <location>
        <begin position="122"/>
        <end position="211"/>
    </location>
</feature>
<dbReference type="CDD" id="cd00567">
    <property type="entry name" value="ACAD"/>
    <property type="match status" value="1"/>
</dbReference>
<dbReference type="InterPro" id="IPR009075">
    <property type="entry name" value="AcylCo_DH/oxidase_C"/>
</dbReference>
<dbReference type="InterPro" id="IPR037069">
    <property type="entry name" value="AcylCoA_DH/ox_N_sf"/>
</dbReference>
<dbReference type="GO" id="GO:0003995">
    <property type="term" value="F:acyl-CoA dehydrogenase activity"/>
    <property type="evidence" value="ECO:0007669"/>
    <property type="project" value="TreeGrafter"/>
</dbReference>
<evidence type="ECO:0000313" key="11">
    <source>
        <dbReference type="Proteomes" id="UP000253529"/>
    </source>
</evidence>
<evidence type="ECO:0000259" key="8">
    <source>
        <dbReference type="Pfam" id="PF02770"/>
    </source>
</evidence>
<gene>
    <name evidence="10" type="ORF">DFR50_105108</name>
</gene>
<evidence type="ECO:0000259" key="9">
    <source>
        <dbReference type="Pfam" id="PF02771"/>
    </source>
</evidence>
<protein>
    <submittedName>
        <fullName evidence="10">Pimeloyl-CoA dehydrogenase small subunit</fullName>
    </submittedName>
</protein>
<dbReference type="Pfam" id="PF02771">
    <property type="entry name" value="Acyl-CoA_dh_N"/>
    <property type="match status" value="1"/>
</dbReference>
<accession>A0A366FRV1</accession>
<dbReference type="InterPro" id="IPR009100">
    <property type="entry name" value="AcylCoA_DH/oxidase_NM_dom_sf"/>
</dbReference>
<dbReference type="Gene3D" id="1.20.140.10">
    <property type="entry name" value="Butyryl-CoA Dehydrogenase, subunit A, domain 3"/>
    <property type="match status" value="1"/>
</dbReference>
<dbReference type="Pfam" id="PF02770">
    <property type="entry name" value="Acyl-CoA_dh_M"/>
    <property type="match status" value="1"/>
</dbReference>
<dbReference type="InterPro" id="IPR013786">
    <property type="entry name" value="AcylCoA_DH/ox_N"/>
</dbReference>
<keyword evidence="4 6" id="KW-0274">FAD</keyword>
<dbReference type="InterPro" id="IPR006091">
    <property type="entry name" value="Acyl-CoA_Oxase/DH_mid-dom"/>
</dbReference>
<proteinExistence type="inferred from homology"/>
<dbReference type="PANTHER" id="PTHR43884">
    <property type="entry name" value="ACYL-COA DEHYDROGENASE"/>
    <property type="match status" value="1"/>
</dbReference>
<dbReference type="Pfam" id="PF00441">
    <property type="entry name" value="Acyl-CoA_dh_1"/>
    <property type="match status" value="1"/>
</dbReference>
<dbReference type="SUPFAM" id="SSF56645">
    <property type="entry name" value="Acyl-CoA dehydrogenase NM domain-like"/>
    <property type="match status" value="1"/>
</dbReference>
<sequence>MDFDLSSEQQMLRDNVARLMKKKYGFEQRKAYLAAANGFSDDLWRAYADLGLLGAPFAEEDGGFGGGPVETMIAMEEFGKALALEPYLETVVLGGALVRHAAAPEQRADLIGRIAAGDLRLSFAHAERQSGFDLNDVGLTAKRDGAAFVLDGEKGLVVNGDSADALIVSARVAGGRRDRDGIGLFLVDAEAPGVSRRGYPTQDGRRAAEIAFANVRVAPDNVLGSPEDGLPAIERAVDETIAALAAEAVGAMSEALAMTVEYLKTRKQFGVTIGSFQALQHRASDMVVALEQARSMMYFATMSAADDDADERAKAISAAKVQIGRSAKFIGQQAVQMHGGIAMTYEYKVGHLFKRLTMIDGAFGDADLHLRRLGDRGSLFA</sequence>
<name>A0A366FRV1_9HYPH</name>
<evidence type="ECO:0000256" key="2">
    <source>
        <dbReference type="ARBA" id="ARBA00009347"/>
    </source>
</evidence>
<dbReference type="Gene3D" id="2.40.110.10">
    <property type="entry name" value="Butyryl-CoA Dehydrogenase, subunit A, domain 2"/>
    <property type="match status" value="1"/>
</dbReference>
<organism evidence="10 11">
    <name type="scientific">Roseiarcus fermentans</name>
    <dbReference type="NCBI Taxonomy" id="1473586"/>
    <lineage>
        <taxon>Bacteria</taxon>
        <taxon>Pseudomonadati</taxon>
        <taxon>Pseudomonadota</taxon>
        <taxon>Alphaproteobacteria</taxon>
        <taxon>Hyphomicrobiales</taxon>
        <taxon>Roseiarcaceae</taxon>
        <taxon>Roseiarcus</taxon>
    </lineage>
</organism>
<dbReference type="GO" id="GO:0050660">
    <property type="term" value="F:flavin adenine dinucleotide binding"/>
    <property type="evidence" value="ECO:0007669"/>
    <property type="project" value="InterPro"/>
</dbReference>
<comment type="similarity">
    <text evidence="2 6">Belongs to the acyl-CoA dehydrogenase family.</text>
</comment>
<evidence type="ECO:0000259" key="7">
    <source>
        <dbReference type="Pfam" id="PF00441"/>
    </source>
</evidence>
<comment type="cofactor">
    <cofactor evidence="1 6">
        <name>FAD</name>
        <dbReference type="ChEBI" id="CHEBI:57692"/>
    </cofactor>
</comment>
<dbReference type="OrthoDB" id="9775090at2"/>
<evidence type="ECO:0000256" key="4">
    <source>
        <dbReference type="ARBA" id="ARBA00022827"/>
    </source>
</evidence>
<comment type="caution">
    <text evidence="10">The sequence shown here is derived from an EMBL/GenBank/DDBJ whole genome shotgun (WGS) entry which is preliminary data.</text>
</comment>
<reference evidence="10 11" key="1">
    <citation type="submission" date="2018-06" db="EMBL/GenBank/DDBJ databases">
        <title>Genomic Encyclopedia of Type Strains, Phase IV (KMG-IV): sequencing the most valuable type-strain genomes for metagenomic binning, comparative biology and taxonomic classification.</title>
        <authorList>
            <person name="Goeker M."/>
        </authorList>
    </citation>
    <scope>NUCLEOTIDE SEQUENCE [LARGE SCALE GENOMIC DNA]</scope>
    <source>
        <strain evidence="10 11">DSM 24875</strain>
    </source>
</reference>
<dbReference type="PANTHER" id="PTHR43884:SF20">
    <property type="entry name" value="ACYL-COA DEHYDROGENASE FADE28"/>
    <property type="match status" value="1"/>
</dbReference>
<feature type="domain" description="Acyl-CoA dehydrogenase/oxidase C-terminal" evidence="7">
    <location>
        <begin position="228"/>
        <end position="375"/>
    </location>
</feature>
<dbReference type="Gene3D" id="1.10.540.10">
    <property type="entry name" value="Acyl-CoA dehydrogenase/oxidase, N-terminal domain"/>
    <property type="match status" value="1"/>
</dbReference>
<keyword evidence="5 6" id="KW-0560">Oxidoreductase</keyword>
<dbReference type="AlphaFoldDB" id="A0A366FRV1"/>
<evidence type="ECO:0000256" key="5">
    <source>
        <dbReference type="ARBA" id="ARBA00023002"/>
    </source>
</evidence>
<feature type="domain" description="Acyl-CoA dehydrogenase/oxidase N-terminal" evidence="9">
    <location>
        <begin position="7"/>
        <end position="118"/>
    </location>
</feature>
<evidence type="ECO:0000256" key="1">
    <source>
        <dbReference type="ARBA" id="ARBA00001974"/>
    </source>
</evidence>
<dbReference type="EMBL" id="QNRK01000005">
    <property type="protein sequence ID" value="RBP16465.1"/>
    <property type="molecule type" value="Genomic_DNA"/>
</dbReference>
<evidence type="ECO:0000256" key="6">
    <source>
        <dbReference type="RuleBase" id="RU362125"/>
    </source>
</evidence>
<keyword evidence="11" id="KW-1185">Reference proteome</keyword>
<evidence type="ECO:0000256" key="3">
    <source>
        <dbReference type="ARBA" id="ARBA00022630"/>
    </source>
</evidence>
<dbReference type="InterPro" id="IPR036250">
    <property type="entry name" value="AcylCo_DH-like_C"/>
</dbReference>
<dbReference type="SUPFAM" id="SSF47203">
    <property type="entry name" value="Acyl-CoA dehydrogenase C-terminal domain-like"/>
    <property type="match status" value="1"/>
</dbReference>
<dbReference type="Proteomes" id="UP000253529">
    <property type="component" value="Unassembled WGS sequence"/>
</dbReference>